<evidence type="ECO:0000313" key="3">
    <source>
        <dbReference type="Proteomes" id="UP001310022"/>
    </source>
</evidence>
<dbReference type="EMBL" id="BQKE01000002">
    <property type="protein sequence ID" value="GJM62784.1"/>
    <property type="molecule type" value="Genomic_DNA"/>
</dbReference>
<dbReference type="InterPro" id="IPR036514">
    <property type="entry name" value="SGNH_hydro_sf"/>
</dbReference>
<protein>
    <submittedName>
        <fullName evidence="2">Lysophospholipase</fullName>
    </submittedName>
</protein>
<name>A0AAN5AL18_9BACT</name>
<gene>
    <name evidence="2" type="ORF">PEDI_33360</name>
</gene>
<accession>A0AAN5AL18</accession>
<evidence type="ECO:0000313" key="2">
    <source>
        <dbReference type="EMBL" id="GJM62784.1"/>
    </source>
</evidence>
<dbReference type="Proteomes" id="UP001310022">
    <property type="component" value="Unassembled WGS sequence"/>
</dbReference>
<evidence type="ECO:0000259" key="1">
    <source>
        <dbReference type="Pfam" id="PF13472"/>
    </source>
</evidence>
<dbReference type="SUPFAM" id="SSF52266">
    <property type="entry name" value="SGNH hydrolase"/>
    <property type="match status" value="1"/>
</dbReference>
<dbReference type="Gene3D" id="3.40.50.1110">
    <property type="entry name" value="SGNH hydrolase"/>
    <property type="match status" value="1"/>
</dbReference>
<sequence length="209" mass="24333">MQEINPQLFEKEIQQIEAMLKSQAHSENCIAFFGSSTFRMWSTMAEDLNPYPVLNLGFGGSSFPYAIYYFDRLFKDFRPKAIMFYFGDNDLGRGDSPNAIRKNFLRLCELIMDKWQKMPPFSIISVKPSVEKAHMLDKIAQTNALLQHEARALNGKWVNIYEKMLNENGGANSALYLADGLHLNETGYKIWQKNIREHLFDEYQWVLKQ</sequence>
<dbReference type="Pfam" id="PF13472">
    <property type="entry name" value="Lipase_GDSL_2"/>
    <property type="match status" value="1"/>
</dbReference>
<dbReference type="RefSeq" id="WP_338238021.1">
    <property type="nucleotide sequence ID" value="NZ_BQKE01000002.1"/>
</dbReference>
<dbReference type="InterPro" id="IPR013830">
    <property type="entry name" value="SGNH_hydro"/>
</dbReference>
<proteinExistence type="predicted"/>
<dbReference type="GO" id="GO:0016788">
    <property type="term" value="F:hydrolase activity, acting on ester bonds"/>
    <property type="evidence" value="ECO:0007669"/>
    <property type="project" value="UniProtKB-ARBA"/>
</dbReference>
<feature type="domain" description="SGNH hydrolase-type esterase" evidence="1">
    <location>
        <begin position="39"/>
        <end position="190"/>
    </location>
</feature>
<keyword evidence="3" id="KW-1185">Reference proteome</keyword>
<comment type="caution">
    <text evidence="2">The sequence shown here is derived from an EMBL/GenBank/DDBJ whole genome shotgun (WGS) entry which is preliminary data.</text>
</comment>
<dbReference type="AlphaFoldDB" id="A0AAN5AL18"/>
<organism evidence="2 3">
    <name type="scientific">Persicobacter diffluens</name>
    <dbReference type="NCBI Taxonomy" id="981"/>
    <lineage>
        <taxon>Bacteria</taxon>
        <taxon>Pseudomonadati</taxon>
        <taxon>Bacteroidota</taxon>
        <taxon>Cytophagia</taxon>
        <taxon>Cytophagales</taxon>
        <taxon>Persicobacteraceae</taxon>
        <taxon>Persicobacter</taxon>
    </lineage>
</organism>
<reference evidence="2 3" key="1">
    <citation type="submission" date="2021-12" db="EMBL/GenBank/DDBJ databases">
        <title>Genome sequencing of bacteria with rrn-lacking chromosome and rrn-plasmid.</title>
        <authorList>
            <person name="Anda M."/>
            <person name="Iwasaki W."/>
        </authorList>
    </citation>
    <scope>NUCLEOTIDE SEQUENCE [LARGE SCALE GENOMIC DNA]</scope>
    <source>
        <strain evidence="2 3">NBRC 15940</strain>
    </source>
</reference>